<dbReference type="Pfam" id="PF05553">
    <property type="entry name" value="DUF761"/>
    <property type="match status" value="1"/>
</dbReference>
<evidence type="ECO:0000313" key="3">
    <source>
        <dbReference type="Proteomes" id="UP001293593"/>
    </source>
</evidence>
<dbReference type="EMBL" id="JAWXYG010000008">
    <property type="protein sequence ID" value="KAK4266148.1"/>
    <property type="molecule type" value="Genomic_DNA"/>
</dbReference>
<evidence type="ECO:0008006" key="4">
    <source>
        <dbReference type="Google" id="ProtNLM"/>
    </source>
</evidence>
<dbReference type="Proteomes" id="UP001293593">
    <property type="component" value="Unassembled WGS sequence"/>
</dbReference>
<gene>
    <name evidence="2" type="ORF">QN277_027112</name>
</gene>
<feature type="region of interest" description="Disordered" evidence="1">
    <location>
        <begin position="102"/>
        <end position="145"/>
    </location>
</feature>
<proteinExistence type="predicted"/>
<evidence type="ECO:0000313" key="2">
    <source>
        <dbReference type="EMBL" id="KAK4266148.1"/>
    </source>
</evidence>
<protein>
    <recommendedName>
        <fullName evidence="4">Cotton fiber protein</fullName>
    </recommendedName>
</protein>
<sequence length="201" mass="23035">MSRPRLAKKLQPAKKAWRSFSNRIQSKVNELNIHRAVRSTIQCLVSTFHSFRHFISTKVLRRRRRPLPTRPYSYYKSSSTYYHVQQQDNFSALRIDDLYAEPSASSSSSSFSLSASSGNVARGEMRSRGKTEMGNKDLVGKGESSNGLGTLEDAWKVVVAKSPNLQVDEKAEEFIKKFHEDMKLQKERSLLEFQERLARST</sequence>
<dbReference type="PANTHER" id="PTHR33098">
    <property type="entry name" value="COTTON FIBER (DUF761)"/>
    <property type="match status" value="1"/>
</dbReference>
<name>A0AAE1JAR8_9FABA</name>
<dbReference type="PANTHER" id="PTHR33098:SF3">
    <property type="entry name" value="COTTON FIBER PROTEIN"/>
    <property type="match status" value="1"/>
</dbReference>
<dbReference type="InterPro" id="IPR008480">
    <property type="entry name" value="DUF761_pln"/>
</dbReference>
<comment type="caution">
    <text evidence="2">The sequence shown here is derived from an EMBL/GenBank/DDBJ whole genome shotgun (WGS) entry which is preliminary data.</text>
</comment>
<dbReference type="AlphaFoldDB" id="A0AAE1JAR8"/>
<organism evidence="2 3">
    <name type="scientific">Acacia crassicarpa</name>
    <name type="common">northern wattle</name>
    <dbReference type="NCBI Taxonomy" id="499986"/>
    <lineage>
        <taxon>Eukaryota</taxon>
        <taxon>Viridiplantae</taxon>
        <taxon>Streptophyta</taxon>
        <taxon>Embryophyta</taxon>
        <taxon>Tracheophyta</taxon>
        <taxon>Spermatophyta</taxon>
        <taxon>Magnoliopsida</taxon>
        <taxon>eudicotyledons</taxon>
        <taxon>Gunneridae</taxon>
        <taxon>Pentapetalae</taxon>
        <taxon>rosids</taxon>
        <taxon>fabids</taxon>
        <taxon>Fabales</taxon>
        <taxon>Fabaceae</taxon>
        <taxon>Caesalpinioideae</taxon>
        <taxon>mimosoid clade</taxon>
        <taxon>Acacieae</taxon>
        <taxon>Acacia</taxon>
    </lineage>
</organism>
<feature type="compositionally biased region" description="Low complexity" evidence="1">
    <location>
        <begin position="103"/>
        <end position="117"/>
    </location>
</feature>
<reference evidence="2" key="1">
    <citation type="submission" date="2023-10" db="EMBL/GenBank/DDBJ databases">
        <title>Chromosome-level genome of the transformable northern wattle, Acacia crassicarpa.</title>
        <authorList>
            <person name="Massaro I."/>
            <person name="Sinha N.R."/>
            <person name="Poethig S."/>
            <person name="Leichty A.R."/>
        </authorList>
    </citation>
    <scope>NUCLEOTIDE SEQUENCE</scope>
    <source>
        <strain evidence="2">Acra3RX</strain>
        <tissue evidence="2">Leaf</tissue>
    </source>
</reference>
<evidence type="ECO:0000256" key="1">
    <source>
        <dbReference type="SAM" id="MobiDB-lite"/>
    </source>
</evidence>
<feature type="compositionally biased region" description="Basic and acidic residues" evidence="1">
    <location>
        <begin position="123"/>
        <end position="140"/>
    </location>
</feature>
<keyword evidence="3" id="KW-1185">Reference proteome</keyword>
<accession>A0AAE1JAR8</accession>